<feature type="region of interest" description="Disordered" evidence="2">
    <location>
        <begin position="379"/>
        <end position="465"/>
    </location>
</feature>
<keyword evidence="1" id="KW-0732">Signal</keyword>
<dbReference type="PANTHER" id="PTHR35788:SF1">
    <property type="entry name" value="EXPORTED PROTEIN"/>
    <property type="match status" value="1"/>
</dbReference>
<dbReference type="OrthoDB" id="2691125at2"/>
<organism evidence="5 6">
    <name type="scientific">Rossellomorea marisflavi</name>
    <dbReference type="NCBI Taxonomy" id="189381"/>
    <lineage>
        <taxon>Bacteria</taxon>
        <taxon>Bacillati</taxon>
        <taxon>Bacillota</taxon>
        <taxon>Bacilli</taxon>
        <taxon>Bacillales</taxon>
        <taxon>Bacillaceae</taxon>
        <taxon>Rossellomorea</taxon>
    </lineage>
</organism>
<keyword evidence="6" id="KW-1185">Reference proteome</keyword>
<dbReference type="Pfam" id="PF07501">
    <property type="entry name" value="G5"/>
    <property type="match status" value="1"/>
</dbReference>
<evidence type="ECO:0000259" key="4">
    <source>
        <dbReference type="Pfam" id="PF07501"/>
    </source>
</evidence>
<proteinExistence type="predicted"/>
<protein>
    <recommendedName>
        <fullName evidence="4">G5 domain-containing protein</fullName>
    </recommendedName>
</protein>
<dbReference type="EMBL" id="LGUE01000001">
    <property type="protein sequence ID" value="KON91204.1"/>
    <property type="molecule type" value="Genomic_DNA"/>
</dbReference>
<sequence>MKNRHLIQLLAPMFIMTVLYVGVSQLGVFLYEKITSVSFIQNAEAASVDLSGKTKKQAIKLLETKVESWKGEQEIMLSFDGRDVLLESDAIAFHFKESVGALKEQGNSPLIVSIDEAGLNGFIEERFPGYHLDQFPGLQKRIEDATSMLKVEETINLDEYFEGEENVFYAGELDKIEVTPGLSSFIDANPVIDIPANARFSFLEFLDSNGSSVSSPDDLGPVASLLYELILHTDLAIAERNISTGLPPYATLGLEARVNPVTGQDLVFMNARDSAYTVTFSLHDNTLKAQISGMASPYEYKVRTTGKKEYPPRVVKQFSAFIPQGVLATTQEGKKGRLITVYRDKYSSDGDVIDEERISEDFYAPANRVEIWPLNAAETDATQSDDVSVQDQEDEDGSSESDSEGSTEGIREDSPEIEGDDAAPADEEEGAMDEQQSPDGNKNGTADKKDSSDVKTATKKKKEEK</sequence>
<feature type="domain" description="G5" evidence="4">
    <location>
        <begin position="303"/>
        <end position="368"/>
    </location>
</feature>
<dbReference type="PATRIC" id="fig|189381.12.peg.336"/>
<keyword evidence="3" id="KW-0812">Transmembrane</keyword>
<evidence type="ECO:0000256" key="1">
    <source>
        <dbReference type="ARBA" id="ARBA00022729"/>
    </source>
</evidence>
<dbReference type="Proteomes" id="UP000037405">
    <property type="component" value="Unassembled WGS sequence"/>
</dbReference>
<feature type="transmembrane region" description="Helical" evidence="3">
    <location>
        <begin position="9"/>
        <end position="31"/>
    </location>
</feature>
<dbReference type="InterPro" id="IPR052913">
    <property type="entry name" value="Glycopeptide_resist_protein"/>
</dbReference>
<evidence type="ECO:0000256" key="3">
    <source>
        <dbReference type="SAM" id="Phobius"/>
    </source>
</evidence>
<comment type="caution">
    <text evidence="5">The sequence shown here is derived from an EMBL/GenBank/DDBJ whole genome shotgun (WGS) entry which is preliminary data.</text>
</comment>
<dbReference type="AlphaFoldDB" id="A0A0M0GMY0"/>
<feature type="compositionally biased region" description="Acidic residues" evidence="2">
    <location>
        <begin position="391"/>
        <end position="405"/>
    </location>
</feature>
<feature type="compositionally biased region" description="Acidic residues" evidence="2">
    <location>
        <begin position="415"/>
        <end position="432"/>
    </location>
</feature>
<accession>A0A0M0GMY0</accession>
<dbReference type="STRING" id="189381.GCA_900166615_04055"/>
<dbReference type="RefSeq" id="WP_053426424.1">
    <property type="nucleotide sequence ID" value="NZ_LGUE01000001.1"/>
</dbReference>
<reference evidence="6" key="1">
    <citation type="submission" date="2015-07" db="EMBL/GenBank/DDBJ databases">
        <title>Fjat-14235 jcm11544.</title>
        <authorList>
            <person name="Liu B."/>
            <person name="Wang J."/>
            <person name="Zhu Y."/>
            <person name="Liu G."/>
            <person name="Chen Q."/>
            <person name="Chen Z."/>
            <person name="Lan J."/>
            <person name="Che J."/>
            <person name="Ge C."/>
            <person name="Shi H."/>
            <person name="Pan Z."/>
            <person name="Liu X."/>
        </authorList>
    </citation>
    <scope>NUCLEOTIDE SEQUENCE [LARGE SCALE GENOMIC DNA]</scope>
    <source>
        <strain evidence="6">JCM 11544</strain>
    </source>
</reference>
<evidence type="ECO:0000313" key="6">
    <source>
        <dbReference type="Proteomes" id="UP000037405"/>
    </source>
</evidence>
<gene>
    <name evidence="5" type="ORF">AF331_01295</name>
</gene>
<name>A0A0M0GMY0_9BACI</name>
<feature type="compositionally biased region" description="Polar residues" evidence="2">
    <location>
        <begin position="435"/>
        <end position="444"/>
    </location>
</feature>
<dbReference type="PANTHER" id="PTHR35788">
    <property type="entry name" value="EXPORTED PROTEIN-RELATED"/>
    <property type="match status" value="1"/>
</dbReference>
<evidence type="ECO:0000313" key="5">
    <source>
        <dbReference type="EMBL" id="KON91204.1"/>
    </source>
</evidence>
<keyword evidence="3" id="KW-0472">Membrane</keyword>
<dbReference type="InterPro" id="IPR011098">
    <property type="entry name" value="G5_dom"/>
</dbReference>
<keyword evidence="3" id="KW-1133">Transmembrane helix</keyword>
<evidence type="ECO:0000256" key="2">
    <source>
        <dbReference type="SAM" id="MobiDB-lite"/>
    </source>
</evidence>